<accession>A0A5B2XJZ9</accession>
<evidence type="ECO:0000313" key="3">
    <source>
        <dbReference type="Proteomes" id="UP000323454"/>
    </source>
</evidence>
<dbReference type="AlphaFoldDB" id="A0A5B2XJZ9"/>
<feature type="transmembrane region" description="Helical" evidence="1">
    <location>
        <begin position="20"/>
        <end position="37"/>
    </location>
</feature>
<gene>
    <name evidence="2" type="ORF">F0L68_09940</name>
</gene>
<protein>
    <recommendedName>
        <fullName evidence="4">Intracellular septation protein A</fullName>
    </recommendedName>
</protein>
<dbReference type="OrthoDB" id="3870305at2"/>
<keyword evidence="1" id="KW-0812">Transmembrane</keyword>
<dbReference type="RefSeq" id="WP_149849206.1">
    <property type="nucleotide sequence ID" value="NZ_VUOB01000016.1"/>
</dbReference>
<dbReference type="EMBL" id="VUOB01000016">
    <property type="protein sequence ID" value="KAA2263474.1"/>
    <property type="molecule type" value="Genomic_DNA"/>
</dbReference>
<feature type="transmembrane region" description="Helical" evidence="1">
    <location>
        <begin position="118"/>
        <end position="144"/>
    </location>
</feature>
<keyword evidence="1" id="KW-0472">Membrane</keyword>
<comment type="caution">
    <text evidence="2">The sequence shown here is derived from an EMBL/GenBank/DDBJ whole genome shotgun (WGS) entry which is preliminary data.</text>
</comment>
<organism evidence="2 3">
    <name type="scientific">Solihabitans fulvus</name>
    <dbReference type="NCBI Taxonomy" id="1892852"/>
    <lineage>
        <taxon>Bacteria</taxon>
        <taxon>Bacillati</taxon>
        <taxon>Actinomycetota</taxon>
        <taxon>Actinomycetes</taxon>
        <taxon>Pseudonocardiales</taxon>
        <taxon>Pseudonocardiaceae</taxon>
        <taxon>Solihabitans</taxon>
    </lineage>
</organism>
<evidence type="ECO:0000313" key="2">
    <source>
        <dbReference type="EMBL" id="KAA2263474.1"/>
    </source>
</evidence>
<keyword evidence="1" id="KW-1133">Transmembrane helix</keyword>
<feature type="transmembrane region" description="Helical" evidence="1">
    <location>
        <begin position="80"/>
        <end position="97"/>
    </location>
</feature>
<feature type="transmembrane region" description="Helical" evidence="1">
    <location>
        <begin position="49"/>
        <end position="68"/>
    </location>
</feature>
<proteinExistence type="predicted"/>
<dbReference type="Proteomes" id="UP000323454">
    <property type="component" value="Unassembled WGS sequence"/>
</dbReference>
<name>A0A5B2XJZ9_9PSEU</name>
<sequence length="186" mass="19600">MSYLLTFLPWIVYAVVPTDHWQWGALAALVVAVGVIARQLRTGRSADALIIELGSAAFFAVLTVIAFTNPDSAIHPYSPAISAATLGLIAGVSLAIRRPFTLGIAKQSVPREFWTQPLFVRANVIITSVWTAAFVASAVALGLITHAGGAGSAVAIAVQLAGFVLPMVFTIRYSAAVRARAAKLTR</sequence>
<reference evidence="2 3" key="2">
    <citation type="submission" date="2019-09" db="EMBL/GenBank/DDBJ databases">
        <authorList>
            <person name="Jin C."/>
        </authorList>
    </citation>
    <scope>NUCLEOTIDE SEQUENCE [LARGE SCALE GENOMIC DNA]</scope>
    <source>
        <strain evidence="2 3">AN110305</strain>
    </source>
</reference>
<keyword evidence="3" id="KW-1185">Reference proteome</keyword>
<feature type="transmembrane region" description="Helical" evidence="1">
    <location>
        <begin position="150"/>
        <end position="171"/>
    </location>
</feature>
<reference evidence="2 3" key="1">
    <citation type="submission" date="2019-09" db="EMBL/GenBank/DDBJ databases">
        <title>Goodfellowia gen. nov., a new genus of the Pseudonocardineae related to Actinoalloteichus, containing Goodfellowia coeruleoviolacea gen. nov., comb. nov. gen. nov., comb. nov.</title>
        <authorList>
            <person name="Labeda D."/>
        </authorList>
    </citation>
    <scope>NUCLEOTIDE SEQUENCE [LARGE SCALE GENOMIC DNA]</scope>
    <source>
        <strain evidence="2 3">AN110305</strain>
    </source>
</reference>
<evidence type="ECO:0000256" key="1">
    <source>
        <dbReference type="SAM" id="Phobius"/>
    </source>
</evidence>
<evidence type="ECO:0008006" key="4">
    <source>
        <dbReference type="Google" id="ProtNLM"/>
    </source>
</evidence>